<dbReference type="GeneID" id="8850055"/>
<accession>D2VH71</accession>
<evidence type="ECO:0000256" key="1">
    <source>
        <dbReference type="SAM" id="MobiDB-lite"/>
    </source>
</evidence>
<dbReference type="VEuPathDB" id="AmoebaDB:NAEGRDRAFT_79976"/>
<dbReference type="EMBL" id="GG738871">
    <property type="protein sequence ID" value="EFC43841.1"/>
    <property type="molecule type" value="Genomic_DNA"/>
</dbReference>
<dbReference type="OrthoDB" id="10517537at2759"/>
<organism evidence="3">
    <name type="scientific">Naegleria gruberi</name>
    <name type="common">Amoeba</name>
    <dbReference type="NCBI Taxonomy" id="5762"/>
    <lineage>
        <taxon>Eukaryota</taxon>
        <taxon>Discoba</taxon>
        <taxon>Heterolobosea</taxon>
        <taxon>Tetramitia</taxon>
        <taxon>Eutetramitia</taxon>
        <taxon>Vahlkampfiidae</taxon>
        <taxon>Naegleria</taxon>
    </lineage>
</organism>
<evidence type="ECO:0000313" key="3">
    <source>
        <dbReference type="Proteomes" id="UP000006671"/>
    </source>
</evidence>
<keyword evidence="3" id="KW-1185">Reference proteome</keyword>
<protein>
    <submittedName>
        <fullName evidence="2">Predicted protein</fullName>
    </submittedName>
</protein>
<feature type="region of interest" description="Disordered" evidence="1">
    <location>
        <begin position="238"/>
        <end position="279"/>
    </location>
</feature>
<dbReference type="InParanoid" id="D2VH71"/>
<dbReference type="PROSITE" id="PS51257">
    <property type="entry name" value="PROKAR_LIPOPROTEIN"/>
    <property type="match status" value="1"/>
</dbReference>
<evidence type="ECO:0000313" key="2">
    <source>
        <dbReference type="EMBL" id="EFC43841.1"/>
    </source>
</evidence>
<dbReference type="OMA" id="PRQHNND"/>
<dbReference type="AlphaFoldDB" id="D2VH71"/>
<feature type="region of interest" description="Disordered" evidence="1">
    <location>
        <begin position="84"/>
        <end position="103"/>
    </location>
</feature>
<sequence>MKRLFITTFFPSSNVPSSTSCSKSLPSSSAGGFDFLVQILRNKGITDSFLLEINDVSTLQTLARDYGLPFEPLQKYHQNLLKNKPSNFEPIRHNSNQASILTSPSRSSSLLSSLMNDSYLEEGLDDESTSYSSRSASISIPSSHSSSASIVKSFGTISSSIDEHFFDDDKEKMRKPITTNDNRPTTPVNYEAATTSCLSQEEKAKKELENILDIIHDNNYNFPKSALVAAFRKTINEGRLPSSPALNPTSPSSPSYKSFMFNDVDSDSEYDDSPTSPVL</sequence>
<proteinExistence type="predicted"/>
<name>D2VH71_NAEGR</name>
<feature type="compositionally biased region" description="Polar residues" evidence="1">
    <location>
        <begin position="244"/>
        <end position="256"/>
    </location>
</feature>
<dbReference type="RefSeq" id="XP_002676585.1">
    <property type="nucleotide sequence ID" value="XM_002676539.1"/>
</dbReference>
<gene>
    <name evidence="2" type="ORF">NAEGRDRAFT_79976</name>
</gene>
<dbReference type="KEGG" id="ngr:NAEGRDRAFT_79976"/>
<reference evidence="2 3" key="1">
    <citation type="journal article" date="2010" name="Cell">
        <title>The genome of Naegleria gruberi illuminates early eukaryotic versatility.</title>
        <authorList>
            <person name="Fritz-Laylin L.K."/>
            <person name="Prochnik S.E."/>
            <person name="Ginger M.L."/>
            <person name="Dacks J.B."/>
            <person name="Carpenter M.L."/>
            <person name="Field M.C."/>
            <person name="Kuo A."/>
            <person name="Paredez A."/>
            <person name="Chapman J."/>
            <person name="Pham J."/>
            <person name="Shu S."/>
            <person name="Neupane R."/>
            <person name="Cipriano M."/>
            <person name="Mancuso J."/>
            <person name="Tu H."/>
            <person name="Salamov A."/>
            <person name="Lindquist E."/>
            <person name="Shapiro H."/>
            <person name="Lucas S."/>
            <person name="Grigoriev I.V."/>
            <person name="Cande W.Z."/>
            <person name="Fulton C."/>
            <person name="Rokhsar D.S."/>
            <person name="Dawson S.C."/>
        </authorList>
    </citation>
    <scope>NUCLEOTIDE SEQUENCE [LARGE SCALE GENOMIC DNA]</scope>
    <source>
        <strain evidence="2 3">NEG-M</strain>
    </source>
</reference>
<dbReference type="Proteomes" id="UP000006671">
    <property type="component" value="Unassembled WGS sequence"/>
</dbReference>